<dbReference type="PANTHER" id="PTHR43638">
    <property type="entry name" value="OXIDOREDUCTASE, ALDO/KETO REDUCTASE FAMILY PROTEIN"/>
    <property type="match status" value="1"/>
</dbReference>
<gene>
    <name evidence="5" type="ORF">A2406_01315</name>
</gene>
<evidence type="ECO:0000313" key="5">
    <source>
        <dbReference type="EMBL" id="OGY94909.1"/>
    </source>
</evidence>
<evidence type="ECO:0000256" key="1">
    <source>
        <dbReference type="PIRSR" id="PIRSR000097-1"/>
    </source>
</evidence>
<organism evidence="5 6">
    <name type="scientific">Candidatus Komeilibacteria bacterium RIFOXYC1_FULL_37_11</name>
    <dbReference type="NCBI Taxonomy" id="1798555"/>
    <lineage>
        <taxon>Bacteria</taxon>
        <taxon>Candidatus Komeiliibacteriota</taxon>
    </lineage>
</organism>
<proteinExistence type="predicted"/>
<dbReference type="SUPFAM" id="SSF51430">
    <property type="entry name" value="NAD(P)-linked oxidoreductase"/>
    <property type="match status" value="1"/>
</dbReference>
<dbReference type="PANTHER" id="PTHR43638:SF3">
    <property type="entry name" value="ALDEHYDE REDUCTASE"/>
    <property type="match status" value="1"/>
</dbReference>
<dbReference type="Proteomes" id="UP000177626">
    <property type="component" value="Unassembled WGS sequence"/>
</dbReference>
<dbReference type="AlphaFoldDB" id="A0A1G2C2B6"/>
<feature type="active site" description="Proton donor" evidence="1">
    <location>
        <position position="59"/>
    </location>
</feature>
<dbReference type="InterPro" id="IPR023210">
    <property type="entry name" value="NADP_OxRdtase_dom"/>
</dbReference>
<sequence length="288" mass="32497">MKIPTKKLKNGFELPDLGLGTWKIGGGREVDTSRDSGSIEAVKKAIAMGYIHIDTAEVYGAGHCEELIGQAIKDFPRENLIITSKVARVNLAYDDVLRAAEKSLQKLDIDYIDLYYIHAPNPEISLKETIRAMDRLVSDKLVKNIAVSNFTVDLLKEAQAYSDNKIVANQIEYSLLTRNKGSHGLPYADNVDMESKTLPYCQENDILVVAERPLERGILLEKNELMGKMVKKYNKSYAQIAINWLISQKNVVTIPKSDNIEHLEENLGGVGWKMEEEDIELLRQKYNN</sequence>
<dbReference type="Gene3D" id="3.20.20.100">
    <property type="entry name" value="NADP-dependent oxidoreductase domain"/>
    <property type="match status" value="1"/>
</dbReference>
<dbReference type="GO" id="GO:0016491">
    <property type="term" value="F:oxidoreductase activity"/>
    <property type="evidence" value="ECO:0007669"/>
    <property type="project" value="InterPro"/>
</dbReference>
<evidence type="ECO:0000256" key="2">
    <source>
        <dbReference type="PIRSR" id="PIRSR000097-2"/>
    </source>
</evidence>
<dbReference type="CDD" id="cd19072">
    <property type="entry name" value="AKR_AKR3F1-like"/>
    <property type="match status" value="1"/>
</dbReference>
<feature type="domain" description="NADP-dependent oxidoreductase" evidence="4">
    <location>
        <begin position="17"/>
        <end position="286"/>
    </location>
</feature>
<feature type="binding site" evidence="2">
    <location>
        <position position="118"/>
    </location>
    <ligand>
        <name>substrate</name>
    </ligand>
</feature>
<reference evidence="5 6" key="1">
    <citation type="journal article" date="2016" name="Nat. Commun.">
        <title>Thousands of microbial genomes shed light on interconnected biogeochemical processes in an aquifer system.</title>
        <authorList>
            <person name="Anantharaman K."/>
            <person name="Brown C.T."/>
            <person name="Hug L.A."/>
            <person name="Sharon I."/>
            <person name="Castelle C.J."/>
            <person name="Probst A.J."/>
            <person name="Thomas B.C."/>
            <person name="Singh A."/>
            <person name="Wilkins M.J."/>
            <person name="Karaoz U."/>
            <person name="Brodie E.L."/>
            <person name="Williams K.H."/>
            <person name="Hubbard S.S."/>
            <person name="Banfield J.F."/>
        </authorList>
    </citation>
    <scope>NUCLEOTIDE SEQUENCE [LARGE SCALE GENOMIC DNA]</scope>
</reference>
<comment type="caution">
    <text evidence="5">The sequence shown here is derived from an EMBL/GenBank/DDBJ whole genome shotgun (WGS) entry which is preliminary data.</text>
</comment>
<dbReference type="PIRSF" id="PIRSF000097">
    <property type="entry name" value="AKR"/>
    <property type="match status" value="1"/>
</dbReference>
<name>A0A1G2C2B6_9BACT</name>
<dbReference type="InterPro" id="IPR020471">
    <property type="entry name" value="AKR"/>
</dbReference>
<feature type="site" description="Lowers pKa of active site Tyr" evidence="3">
    <location>
        <position position="85"/>
    </location>
</feature>
<dbReference type="PRINTS" id="PR00069">
    <property type="entry name" value="ALDKETRDTASE"/>
</dbReference>
<dbReference type="Pfam" id="PF00248">
    <property type="entry name" value="Aldo_ket_red"/>
    <property type="match status" value="1"/>
</dbReference>
<dbReference type="InterPro" id="IPR036812">
    <property type="entry name" value="NAD(P)_OxRdtase_dom_sf"/>
</dbReference>
<accession>A0A1G2C2B6</accession>
<dbReference type="EMBL" id="MHKQ01000001">
    <property type="protein sequence ID" value="OGY94909.1"/>
    <property type="molecule type" value="Genomic_DNA"/>
</dbReference>
<protein>
    <recommendedName>
        <fullName evidence="4">NADP-dependent oxidoreductase domain-containing protein</fullName>
    </recommendedName>
</protein>
<evidence type="ECO:0000256" key="3">
    <source>
        <dbReference type="PIRSR" id="PIRSR000097-3"/>
    </source>
</evidence>
<evidence type="ECO:0000313" key="6">
    <source>
        <dbReference type="Proteomes" id="UP000177626"/>
    </source>
</evidence>
<evidence type="ECO:0000259" key="4">
    <source>
        <dbReference type="Pfam" id="PF00248"/>
    </source>
</evidence>